<dbReference type="EMBL" id="JARIHO010000054">
    <property type="protein sequence ID" value="KAJ7319377.1"/>
    <property type="molecule type" value="Genomic_DNA"/>
</dbReference>
<evidence type="ECO:0000313" key="3">
    <source>
        <dbReference type="Proteomes" id="UP001218218"/>
    </source>
</evidence>
<sequence length="222" mass="24565">MDKFYSISSFSTPEDTVLPRPDPDIHRTSSDPFLLVIRRTSSVRPNLILDLRLFLPGLPCTSPNGLFLTGVASRVPLPPLPAAFSFYFRGHSPSDGLGSGYGYERSLSGIHFPRSLILRVHTSRWGGWWEVRVSSLLGGDIAGVRVRARPPGSAAVHFANPLSGFDLARRASVLRRAMAKKIEWASGVPQVPPALVYSRVYPYFGHRPLRPLFVPVPYGTRM</sequence>
<feature type="compositionally biased region" description="Polar residues" evidence="1">
    <location>
        <begin position="1"/>
        <end position="14"/>
    </location>
</feature>
<keyword evidence="3" id="KW-1185">Reference proteome</keyword>
<protein>
    <submittedName>
        <fullName evidence="2">Uncharacterized protein</fullName>
    </submittedName>
</protein>
<reference evidence="2" key="1">
    <citation type="submission" date="2023-03" db="EMBL/GenBank/DDBJ databases">
        <title>Massive genome expansion in bonnet fungi (Mycena s.s.) driven by repeated elements and novel gene families across ecological guilds.</title>
        <authorList>
            <consortium name="Lawrence Berkeley National Laboratory"/>
            <person name="Harder C.B."/>
            <person name="Miyauchi S."/>
            <person name="Viragh M."/>
            <person name="Kuo A."/>
            <person name="Thoen E."/>
            <person name="Andreopoulos B."/>
            <person name="Lu D."/>
            <person name="Skrede I."/>
            <person name="Drula E."/>
            <person name="Henrissat B."/>
            <person name="Morin E."/>
            <person name="Kohler A."/>
            <person name="Barry K."/>
            <person name="LaButti K."/>
            <person name="Morin E."/>
            <person name="Salamov A."/>
            <person name="Lipzen A."/>
            <person name="Mereny Z."/>
            <person name="Hegedus B."/>
            <person name="Baldrian P."/>
            <person name="Stursova M."/>
            <person name="Weitz H."/>
            <person name="Taylor A."/>
            <person name="Grigoriev I.V."/>
            <person name="Nagy L.G."/>
            <person name="Martin F."/>
            <person name="Kauserud H."/>
        </authorList>
    </citation>
    <scope>NUCLEOTIDE SEQUENCE</scope>
    <source>
        <strain evidence="2">CBHHK002</strain>
    </source>
</reference>
<evidence type="ECO:0000313" key="2">
    <source>
        <dbReference type="EMBL" id="KAJ7319377.1"/>
    </source>
</evidence>
<feature type="region of interest" description="Disordered" evidence="1">
    <location>
        <begin position="1"/>
        <end position="24"/>
    </location>
</feature>
<organism evidence="2 3">
    <name type="scientific">Mycena albidolilacea</name>
    <dbReference type="NCBI Taxonomy" id="1033008"/>
    <lineage>
        <taxon>Eukaryota</taxon>
        <taxon>Fungi</taxon>
        <taxon>Dikarya</taxon>
        <taxon>Basidiomycota</taxon>
        <taxon>Agaricomycotina</taxon>
        <taxon>Agaricomycetes</taxon>
        <taxon>Agaricomycetidae</taxon>
        <taxon>Agaricales</taxon>
        <taxon>Marasmiineae</taxon>
        <taxon>Mycenaceae</taxon>
        <taxon>Mycena</taxon>
    </lineage>
</organism>
<proteinExistence type="predicted"/>
<dbReference type="Proteomes" id="UP001218218">
    <property type="component" value="Unassembled WGS sequence"/>
</dbReference>
<gene>
    <name evidence="2" type="ORF">DFH08DRAFT_970760</name>
</gene>
<dbReference type="AlphaFoldDB" id="A0AAD6ZEN1"/>
<comment type="caution">
    <text evidence="2">The sequence shown here is derived from an EMBL/GenBank/DDBJ whole genome shotgun (WGS) entry which is preliminary data.</text>
</comment>
<name>A0AAD6ZEN1_9AGAR</name>
<evidence type="ECO:0000256" key="1">
    <source>
        <dbReference type="SAM" id="MobiDB-lite"/>
    </source>
</evidence>
<accession>A0AAD6ZEN1</accession>